<dbReference type="Proteomes" id="UP000053617">
    <property type="component" value="Unassembled WGS sequence"/>
</dbReference>
<keyword evidence="2" id="KW-0520">NAD</keyword>
<dbReference type="VEuPathDB" id="FungiDB:Z518_08261"/>
<dbReference type="HOGENOM" id="CLU_2279024_0_0_1"/>
<evidence type="ECO:0000256" key="1">
    <source>
        <dbReference type="ARBA" id="ARBA00023002"/>
    </source>
</evidence>
<evidence type="ECO:0000313" key="3">
    <source>
        <dbReference type="EMBL" id="KIX02320.1"/>
    </source>
</evidence>
<dbReference type="GeneID" id="25296332"/>
<dbReference type="RefSeq" id="XP_013269456.1">
    <property type="nucleotide sequence ID" value="XM_013414002.1"/>
</dbReference>
<dbReference type="PANTHER" id="PTHR42862:SF1">
    <property type="entry name" value="DELTA-1-PYRROLINE-5-CARBOXYLATE DEHYDROGENASE 2, ISOFORM A-RELATED"/>
    <property type="match status" value="1"/>
</dbReference>
<sequence length="102" mass="11178">MKQELSRVKVGPPEDFESFLVLVIHQAVFDKITEAIDAANNDSQPELVTGDHLLFDQELFGPVVVGYVYPDTQFDQLLGNIDKQGGGLALTRSIFATDQAAI</sequence>
<evidence type="ECO:0000256" key="2">
    <source>
        <dbReference type="ARBA" id="ARBA00023027"/>
    </source>
</evidence>
<proteinExistence type="predicted"/>
<keyword evidence="4" id="KW-1185">Reference proteome</keyword>
<dbReference type="STRING" id="1442369.A0A0D2J095"/>
<dbReference type="OrthoDB" id="5322683at2759"/>
<evidence type="ECO:0008006" key="5">
    <source>
        <dbReference type="Google" id="ProtNLM"/>
    </source>
</evidence>
<dbReference type="AlphaFoldDB" id="A0A0D2J095"/>
<dbReference type="SUPFAM" id="SSF53720">
    <property type="entry name" value="ALDH-like"/>
    <property type="match status" value="1"/>
</dbReference>
<name>A0A0D2J095_9EURO</name>
<protein>
    <recommendedName>
        <fullName evidence="5">Aldehyde dehydrogenase domain-containing protein</fullName>
    </recommendedName>
</protein>
<dbReference type="GO" id="GO:0005759">
    <property type="term" value="C:mitochondrial matrix"/>
    <property type="evidence" value="ECO:0007669"/>
    <property type="project" value="TreeGrafter"/>
</dbReference>
<keyword evidence="1" id="KW-0560">Oxidoreductase</keyword>
<accession>A0A0D2J095</accession>
<reference evidence="3 4" key="1">
    <citation type="submission" date="2015-01" db="EMBL/GenBank/DDBJ databases">
        <title>The Genome Sequence of Rhinocladiella mackenzie CBS 650.93.</title>
        <authorList>
            <consortium name="The Broad Institute Genomics Platform"/>
            <person name="Cuomo C."/>
            <person name="de Hoog S."/>
            <person name="Gorbushina A."/>
            <person name="Stielow B."/>
            <person name="Teixiera M."/>
            <person name="Abouelleil A."/>
            <person name="Chapman S.B."/>
            <person name="Priest M."/>
            <person name="Young S.K."/>
            <person name="Wortman J."/>
            <person name="Nusbaum C."/>
            <person name="Birren B."/>
        </authorList>
    </citation>
    <scope>NUCLEOTIDE SEQUENCE [LARGE SCALE GENOMIC DNA]</scope>
    <source>
        <strain evidence="3 4">CBS 650.93</strain>
    </source>
</reference>
<dbReference type="PANTHER" id="PTHR42862">
    <property type="entry name" value="DELTA-1-PYRROLINE-5-CARBOXYLATE DEHYDROGENASE 1, ISOFORM A-RELATED"/>
    <property type="match status" value="1"/>
</dbReference>
<dbReference type="InterPro" id="IPR016161">
    <property type="entry name" value="Ald_DH/histidinol_DH"/>
</dbReference>
<dbReference type="GO" id="GO:0010133">
    <property type="term" value="P:L-proline catabolic process to L-glutamate"/>
    <property type="evidence" value="ECO:0007669"/>
    <property type="project" value="TreeGrafter"/>
</dbReference>
<dbReference type="InterPro" id="IPR016163">
    <property type="entry name" value="Ald_DH_C"/>
</dbReference>
<organism evidence="3 4">
    <name type="scientific">Rhinocladiella mackenziei CBS 650.93</name>
    <dbReference type="NCBI Taxonomy" id="1442369"/>
    <lineage>
        <taxon>Eukaryota</taxon>
        <taxon>Fungi</taxon>
        <taxon>Dikarya</taxon>
        <taxon>Ascomycota</taxon>
        <taxon>Pezizomycotina</taxon>
        <taxon>Eurotiomycetes</taxon>
        <taxon>Chaetothyriomycetidae</taxon>
        <taxon>Chaetothyriales</taxon>
        <taxon>Herpotrichiellaceae</taxon>
        <taxon>Rhinocladiella</taxon>
    </lineage>
</organism>
<evidence type="ECO:0000313" key="4">
    <source>
        <dbReference type="Proteomes" id="UP000053617"/>
    </source>
</evidence>
<dbReference type="Gene3D" id="3.40.309.10">
    <property type="entry name" value="Aldehyde Dehydrogenase, Chain A, domain 2"/>
    <property type="match status" value="1"/>
</dbReference>
<gene>
    <name evidence="3" type="ORF">Z518_08261</name>
</gene>
<dbReference type="InterPro" id="IPR050485">
    <property type="entry name" value="Proline_metab_enzyme"/>
</dbReference>
<dbReference type="EMBL" id="KN847480">
    <property type="protein sequence ID" value="KIX02320.1"/>
    <property type="molecule type" value="Genomic_DNA"/>
</dbReference>
<dbReference type="GO" id="GO:0003842">
    <property type="term" value="F:L-glutamate gamma-semialdehyde dehydrogenase activity"/>
    <property type="evidence" value="ECO:0007669"/>
    <property type="project" value="TreeGrafter"/>
</dbReference>